<protein>
    <recommendedName>
        <fullName evidence="3">Serine protease gd N-terminal domain-containing protein</fullName>
    </recommendedName>
</protein>
<organism evidence="2">
    <name type="scientific">Anopheles funestus</name>
    <name type="common">African malaria mosquito</name>
    <dbReference type="NCBI Taxonomy" id="62324"/>
    <lineage>
        <taxon>Eukaryota</taxon>
        <taxon>Metazoa</taxon>
        <taxon>Ecdysozoa</taxon>
        <taxon>Arthropoda</taxon>
        <taxon>Hexapoda</taxon>
        <taxon>Insecta</taxon>
        <taxon>Pterygota</taxon>
        <taxon>Neoptera</taxon>
        <taxon>Endopterygota</taxon>
        <taxon>Diptera</taxon>
        <taxon>Nematocera</taxon>
        <taxon>Culicoidea</taxon>
        <taxon>Culicidae</taxon>
        <taxon>Anophelinae</taxon>
        <taxon>Anopheles</taxon>
    </lineage>
</organism>
<dbReference type="STRING" id="62324.A0A182RZM6"/>
<evidence type="ECO:0000313" key="2">
    <source>
        <dbReference type="EnsemblMetazoa" id="AFUN011757-PA"/>
    </source>
</evidence>
<accession>A0A182RZM6</accession>
<dbReference type="AlphaFoldDB" id="A0A182RZM6"/>
<feature type="chain" id="PRO_5021205650" description="Serine protease gd N-terminal domain-containing protein" evidence="1">
    <location>
        <begin position="24"/>
        <end position="122"/>
    </location>
</feature>
<name>A0A182RZM6_ANOFN</name>
<dbReference type="EnsemblMetazoa" id="AFUN011757-RA">
    <property type="protein sequence ID" value="AFUN011757-PA"/>
    <property type="gene ID" value="AFUN011757"/>
</dbReference>
<sequence>MKLLSSLLPLAAILLIGLTPVCSSCNFGFGTRVRGEYVLHTIRVTKRANQGPENLQLHIDYKPNPLLNQQITFAQVQTDSTSSCSFSIPVNVAKGIESTVTSNIPIEEFVITMTVYGINWAS</sequence>
<proteinExistence type="predicted"/>
<dbReference type="VEuPathDB" id="VectorBase:AFUN011757"/>
<reference evidence="2" key="1">
    <citation type="submission" date="2020-05" db="UniProtKB">
        <authorList>
            <consortium name="EnsemblMetazoa"/>
        </authorList>
    </citation>
    <scope>IDENTIFICATION</scope>
    <source>
        <strain evidence="2">FUMOZ</strain>
    </source>
</reference>
<evidence type="ECO:0000256" key="1">
    <source>
        <dbReference type="SAM" id="SignalP"/>
    </source>
</evidence>
<evidence type="ECO:0008006" key="3">
    <source>
        <dbReference type="Google" id="ProtNLM"/>
    </source>
</evidence>
<keyword evidence="1" id="KW-0732">Signal</keyword>
<feature type="signal peptide" evidence="1">
    <location>
        <begin position="1"/>
        <end position="23"/>
    </location>
</feature>